<evidence type="ECO:0000313" key="2">
    <source>
        <dbReference type="Proteomes" id="UP000018198"/>
    </source>
</evidence>
<accession>T2J3E3</accession>
<evidence type="ECO:0000313" key="1">
    <source>
        <dbReference type="EMBL" id="CCQ60353.1"/>
    </source>
</evidence>
<comment type="caution">
    <text evidence="1">The sequence shown here is derived from an EMBL/GenBank/DDBJ whole genome shotgun (WGS) entry which is preliminary data.</text>
</comment>
<dbReference type="EC" id="6.1.1.14" evidence="1"/>
<dbReference type="RefSeq" id="WP_021834721.1">
    <property type="nucleotide sequence ID" value="NZ_CAQM01000133.1"/>
</dbReference>
<keyword evidence="1" id="KW-0436">Ligase</keyword>
<name>T2J3E3_CROWT</name>
<sequence length="76" mass="8443">MALVSKTTQAQDEGDYQLLIEGLLDIIPKVSNFFDGEDSVLVMDDNQNIKQNRLNLLGVLRNHGRVLADFGAIVKN</sequence>
<protein>
    <submittedName>
        <fullName evidence="1">Glycyl-tRNA synthetase beta chain</fullName>
        <ecNumber evidence="1">6.1.1.14</ecNumber>
    </submittedName>
</protein>
<proteinExistence type="predicted"/>
<dbReference type="GO" id="GO:0004820">
    <property type="term" value="F:glycine-tRNA ligase activity"/>
    <property type="evidence" value="ECO:0007669"/>
    <property type="project" value="UniProtKB-EC"/>
</dbReference>
<reference evidence="1 2" key="1">
    <citation type="submission" date="2013-01" db="EMBL/GenBank/DDBJ databases">
        <authorList>
            <person name="Bench S."/>
        </authorList>
    </citation>
    <scope>NUCLEOTIDE SEQUENCE [LARGE SCALE GENOMIC DNA]</scope>
    <source>
        <strain evidence="1 2">WH 0401</strain>
    </source>
</reference>
<dbReference type="EMBL" id="CAQM01000133">
    <property type="protein sequence ID" value="CCQ60353.1"/>
    <property type="molecule type" value="Genomic_DNA"/>
</dbReference>
<dbReference type="AlphaFoldDB" id="T2J3E3"/>
<gene>
    <name evidence="1" type="ORF">CWATWH0401_1949</name>
</gene>
<organism evidence="1 2">
    <name type="scientific">Crocosphaera watsonii WH 0401</name>
    <dbReference type="NCBI Taxonomy" id="555881"/>
    <lineage>
        <taxon>Bacteria</taxon>
        <taxon>Bacillati</taxon>
        <taxon>Cyanobacteriota</taxon>
        <taxon>Cyanophyceae</taxon>
        <taxon>Oscillatoriophycideae</taxon>
        <taxon>Chroococcales</taxon>
        <taxon>Aphanothecaceae</taxon>
        <taxon>Crocosphaera</taxon>
    </lineage>
</organism>
<reference evidence="1 2" key="2">
    <citation type="submission" date="2013-09" db="EMBL/GenBank/DDBJ databases">
        <title>Whole genome comparison of six Crocosphaera watsonii strains with differing phenotypes.</title>
        <authorList>
            <person name="Bench S.R."/>
            <person name="Heller P."/>
            <person name="Frank I."/>
            <person name="Arciniega M."/>
            <person name="Shilova I.N."/>
            <person name="Zehr J.P."/>
        </authorList>
    </citation>
    <scope>NUCLEOTIDE SEQUENCE [LARGE SCALE GENOMIC DNA]</scope>
    <source>
        <strain evidence="1 2">WH 0401</strain>
    </source>
</reference>
<keyword evidence="1" id="KW-0030">Aminoacyl-tRNA synthetase</keyword>
<dbReference type="Proteomes" id="UP000018198">
    <property type="component" value="Unassembled WGS sequence"/>
</dbReference>